<dbReference type="AlphaFoldDB" id="A0A1I7ZLK1"/>
<feature type="transmembrane region" description="Helical" evidence="1">
    <location>
        <begin position="6"/>
        <end position="25"/>
    </location>
</feature>
<dbReference type="Pfam" id="PF01663">
    <property type="entry name" value="Phosphodiest"/>
    <property type="match status" value="1"/>
</dbReference>
<comment type="pathway">
    <text evidence="1">Glycolipid biosynthesis; glycosylphosphatidylinositol-anchor biosynthesis.</text>
</comment>
<keyword evidence="1" id="KW-0808">Transferase</keyword>
<comment type="function">
    <text evidence="1">Ethanolamine phosphate transferase involved in glycosylphosphatidylinositol-anchor biosynthesis. Transfers ethanolamine phosphate to the first alpha-1,4-linked mannose of the glycosylphosphatidylinositol precursor of GPI-anchor.</text>
</comment>
<dbReference type="InterPro" id="IPR002591">
    <property type="entry name" value="Phosphodiest/P_Trfase"/>
</dbReference>
<protein>
    <recommendedName>
        <fullName evidence="1">GPI ethanolamine phosphate transferase 1</fullName>
        <ecNumber evidence="1">2.-.-.-</ecNumber>
    </recommendedName>
</protein>
<sequence>MLLSFVSLGVFVHLVLIYSIFDIYYTSPLVKGTTPHPISHEVGLADRLVLFSADGLRSRTFYQHPEKAPFLQDIIRKGRGSWGVSMSHVPTESRPGHVAMAAGFYEDVSAIAYGWKHNPVPFDSIFNRSAETWSWGSPDILPMFADKNPHIHTFTYSSDEEDFARQDASALDVWVFDRVKSFLEAAKTDEALGSRLRAKKVVFFLHLLGLDSNGHGYKPHSNNYVDNIRVVDEGIRKVAKLFEDFYGDKKTAFIFTSDHGMTDWGSHGSGTDDEIITPLVAWGSGVAQSASKRTVNQVDLAPFMAALLGCAVPLNSVGILPLEMLSGVAQSASKRTVNQVDLAPFMAALLGCAVPLNSVGILPLEMLSGSERYRFQAARANLRQMVDQYYVKREERQKHSLPFLFKDYPEFSFSVLSKLDSGLKDIAKRGQFNNAASIAVSWIPRIRDALLYFHRYQRGSLGIAVAATFGAWIFLIYSVVARLVISRS</sequence>
<feature type="transmembrane region" description="Helical" evidence="1">
    <location>
        <begin position="461"/>
        <end position="485"/>
    </location>
</feature>
<dbReference type="GO" id="GO:0005789">
    <property type="term" value="C:endoplasmic reticulum membrane"/>
    <property type="evidence" value="ECO:0007669"/>
    <property type="project" value="UniProtKB-SubCell"/>
</dbReference>
<comment type="caution">
    <text evidence="1">Lacks conserved residue(s) required for the propagation of feature annotation.</text>
</comment>
<name>A0A1I7ZLK1_9BILA</name>
<evidence type="ECO:0000256" key="1">
    <source>
        <dbReference type="RuleBase" id="RU367138"/>
    </source>
</evidence>
<keyword evidence="1" id="KW-0256">Endoplasmic reticulum</keyword>
<keyword evidence="1" id="KW-0812">Transmembrane</keyword>
<dbReference type="EC" id="2.-.-.-" evidence="1"/>
<dbReference type="Proteomes" id="UP000095287">
    <property type="component" value="Unplaced"/>
</dbReference>
<dbReference type="GO" id="GO:0006506">
    <property type="term" value="P:GPI anchor biosynthetic process"/>
    <property type="evidence" value="ECO:0007669"/>
    <property type="project" value="UniProtKB-UniPathway"/>
</dbReference>
<reference evidence="3" key="1">
    <citation type="submission" date="2016-11" db="UniProtKB">
        <authorList>
            <consortium name="WormBaseParasite"/>
        </authorList>
    </citation>
    <scope>IDENTIFICATION</scope>
</reference>
<dbReference type="PANTHER" id="PTHR12250:SF0">
    <property type="entry name" value="GPI ETHANOLAMINE PHOSPHATE TRANSFERASE 1"/>
    <property type="match status" value="1"/>
</dbReference>
<proteinExistence type="inferred from homology"/>
<evidence type="ECO:0000313" key="2">
    <source>
        <dbReference type="Proteomes" id="UP000095287"/>
    </source>
</evidence>
<comment type="subcellular location">
    <subcellularLocation>
        <location evidence="1">Endoplasmic reticulum membrane</location>
        <topology evidence="1">Multi-pass membrane protein</topology>
    </subcellularLocation>
</comment>
<keyword evidence="2" id="KW-1185">Reference proteome</keyword>
<keyword evidence="1" id="KW-1133">Transmembrane helix</keyword>
<organism evidence="2 3">
    <name type="scientific">Steinernema glaseri</name>
    <dbReference type="NCBI Taxonomy" id="37863"/>
    <lineage>
        <taxon>Eukaryota</taxon>
        <taxon>Metazoa</taxon>
        <taxon>Ecdysozoa</taxon>
        <taxon>Nematoda</taxon>
        <taxon>Chromadorea</taxon>
        <taxon>Rhabditida</taxon>
        <taxon>Tylenchina</taxon>
        <taxon>Panagrolaimomorpha</taxon>
        <taxon>Strongyloidoidea</taxon>
        <taxon>Steinernematidae</taxon>
        <taxon>Steinernema</taxon>
    </lineage>
</organism>
<dbReference type="CDD" id="cd16020">
    <property type="entry name" value="GPI_EPT_1"/>
    <property type="match status" value="1"/>
</dbReference>
<dbReference type="GO" id="GO:0051377">
    <property type="term" value="F:mannose-ethanolamine phosphotransferase activity"/>
    <property type="evidence" value="ECO:0007669"/>
    <property type="project" value="UniProtKB-UniRule"/>
</dbReference>
<dbReference type="InterPro" id="IPR037671">
    <property type="entry name" value="PIGN_N"/>
</dbReference>
<feature type="transmembrane region" description="Helical" evidence="1">
    <location>
        <begin position="342"/>
        <end position="364"/>
    </location>
</feature>
<dbReference type="PANTHER" id="PTHR12250">
    <property type="entry name" value="PHOSPHATIDYLINOSITOL GLYCAN, CLASS N"/>
    <property type="match status" value="1"/>
</dbReference>
<evidence type="ECO:0000313" key="3">
    <source>
        <dbReference type="WBParaSite" id="L893_g27654.t1"/>
    </source>
</evidence>
<dbReference type="UniPathway" id="UPA00196"/>
<comment type="similarity">
    <text evidence="1">Belongs to the PIGG/PIGN/PIGO family. PIGN subfamily.</text>
</comment>
<dbReference type="Gene3D" id="3.40.720.10">
    <property type="entry name" value="Alkaline Phosphatase, subunit A"/>
    <property type="match status" value="2"/>
</dbReference>
<dbReference type="WBParaSite" id="L893_g27654.t1">
    <property type="protein sequence ID" value="L893_g27654.t1"/>
    <property type="gene ID" value="L893_g27654"/>
</dbReference>
<keyword evidence="1" id="KW-0472">Membrane</keyword>
<dbReference type="SUPFAM" id="SSF53649">
    <property type="entry name" value="Alkaline phosphatase-like"/>
    <property type="match status" value="1"/>
</dbReference>
<keyword evidence="1" id="KW-0337">GPI-anchor biosynthesis</keyword>
<dbReference type="InterPro" id="IPR017850">
    <property type="entry name" value="Alkaline_phosphatase_core_sf"/>
</dbReference>
<feature type="transmembrane region" description="Helical" evidence="1">
    <location>
        <begin position="300"/>
        <end position="322"/>
    </location>
</feature>
<dbReference type="InterPro" id="IPR007070">
    <property type="entry name" value="GPI_EtnP_transferase_1"/>
</dbReference>
<accession>A0A1I7ZLK1</accession>